<dbReference type="InterPro" id="IPR035965">
    <property type="entry name" value="PAS-like_dom_sf"/>
</dbReference>
<dbReference type="PROSITE" id="PS50110">
    <property type="entry name" value="RESPONSE_REGULATORY"/>
    <property type="match status" value="1"/>
</dbReference>
<evidence type="ECO:0000259" key="4">
    <source>
        <dbReference type="PROSITE" id="PS50112"/>
    </source>
</evidence>
<sequence length="709" mass="79988">MSPNETIRLLIVNDSRSEVERLLSMLRNAGVPNRAQHVESEEALSKLLQEQSWDLLIGHESTNNLPIVSAIRTIKRLNKDVPVISMTEEEGSQSVVKGLKAGATEVVELDQDQHLLLVIQRELANREHRQTRRLADRKMLEAERRAQRLLDNSRDAIAYVQDGMFLYANQSFAERMGYTERDDVECMPIIDMVSDDDQENIKAFFKKFSLQKDSAETAPLQFSAITESNDPVSITTQISLAMYEEEPCIQMLVTEGGVQNALTSNTAVDGLKDTKLRQHLEHFRTKDTTTGLANRNSLLESLEKALDNATSKDNTHALLLMSIADFDNRIVDTLGIRHSELAIKELANRIHEFSDKSELLARFNDSTLALVMINCNANSALERGEALNQFINDSVIEVKGKTVQLRFQIGIGLITEATTKVDQVVEYARKAQKLLREGDSDNTGGVKLYEPEESNDDHDKSMALKLKTALNEDRFRLLFQPIISLRGSEEEKYEVLLRMVDKNGQEISPSDFLDVAREMEMINKVDRWVVLESVKVLSDHREKGNQTKLIINLSEQALLDDTLPGWLKVALKAADLPPDAVIFQIQESHVSSHINHAKHFVKSIQNNGGVVSVTNFGCTLNPMNNLKHVPFDYVKVDGSYTRELQENTESTGLTSLVKQLHELKKITIVPFVENATELSKLWQAGVHYIQGHYLQEPHSQMDYDFNSDG</sequence>
<dbReference type="SMART" id="SM00091">
    <property type="entry name" value="PAS"/>
    <property type="match status" value="1"/>
</dbReference>
<dbReference type="SUPFAM" id="SSF52172">
    <property type="entry name" value="CheY-like"/>
    <property type="match status" value="1"/>
</dbReference>
<comment type="caution">
    <text evidence="7">The sequence shown here is derived from an EMBL/GenBank/DDBJ whole genome shotgun (WGS) entry which is preliminary data.</text>
</comment>
<dbReference type="GO" id="GO:0000160">
    <property type="term" value="P:phosphorelay signal transduction system"/>
    <property type="evidence" value="ECO:0007669"/>
    <property type="project" value="InterPro"/>
</dbReference>
<dbReference type="Gene3D" id="3.40.50.2300">
    <property type="match status" value="1"/>
</dbReference>
<dbReference type="InterPro" id="IPR000160">
    <property type="entry name" value="GGDEF_dom"/>
</dbReference>
<organism evidence="7 8">
    <name type="scientific">Marinibactrum halimedae</name>
    <dbReference type="NCBI Taxonomy" id="1444977"/>
    <lineage>
        <taxon>Bacteria</taxon>
        <taxon>Pseudomonadati</taxon>
        <taxon>Pseudomonadota</taxon>
        <taxon>Gammaproteobacteria</taxon>
        <taxon>Cellvibrionales</taxon>
        <taxon>Cellvibrionaceae</taxon>
        <taxon>Marinibactrum</taxon>
    </lineage>
</organism>
<feature type="domain" description="PAS" evidence="4">
    <location>
        <begin position="162"/>
        <end position="213"/>
    </location>
</feature>
<feature type="domain" description="GGDEF" evidence="6">
    <location>
        <begin position="314"/>
        <end position="451"/>
    </location>
</feature>
<dbReference type="Gene3D" id="3.30.450.20">
    <property type="entry name" value="PAS domain"/>
    <property type="match status" value="1"/>
</dbReference>
<dbReference type="RefSeq" id="WP_232594845.1">
    <property type="nucleotide sequence ID" value="NZ_BSPD01000002.1"/>
</dbReference>
<dbReference type="Gene3D" id="3.30.70.270">
    <property type="match status" value="1"/>
</dbReference>
<accession>A0AA37T6E5</accession>
<dbReference type="NCBIfam" id="TIGR00254">
    <property type="entry name" value="GGDEF"/>
    <property type="match status" value="1"/>
</dbReference>
<dbReference type="InterPro" id="IPR035919">
    <property type="entry name" value="EAL_sf"/>
</dbReference>
<dbReference type="PROSITE" id="PS50887">
    <property type="entry name" value="GGDEF"/>
    <property type="match status" value="1"/>
</dbReference>
<dbReference type="PROSITE" id="PS50883">
    <property type="entry name" value="EAL"/>
    <property type="match status" value="1"/>
</dbReference>
<dbReference type="SUPFAM" id="SSF141868">
    <property type="entry name" value="EAL domain-like"/>
    <property type="match status" value="1"/>
</dbReference>
<evidence type="ECO:0000256" key="1">
    <source>
        <dbReference type="PROSITE-ProRule" id="PRU00169"/>
    </source>
</evidence>
<dbReference type="PANTHER" id="PTHR33121">
    <property type="entry name" value="CYCLIC DI-GMP PHOSPHODIESTERASE PDEF"/>
    <property type="match status" value="1"/>
</dbReference>
<gene>
    <name evidence="7" type="primary">fimX</name>
    <name evidence="7" type="ORF">GCM10007877_00510</name>
</gene>
<evidence type="ECO:0000259" key="6">
    <source>
        <dbReference type="PROSITE" id="PS50887"/>
    </source>
</evidence>
<dbReference type="Pfam" id="PF13188">
    <property type="entry name" value="PAS_8"/>
    <property type="match status" value="1"/>
</dbReference>
<comment type="caution">
    <text evidence="1">Lacks conserved residue(s) required for the propagation of feature annotation.</text>
</comment>
<feature type="coiled-coil region" evidence="2">
    <location>
        <begin position="125"/>
        <end position="152"/>
    </location>
</feature>
<evidence type="ECO:0000313" key="7">
    <source>
        <dbReference type="EMBL" id="GLS24340.1"/>
    </source>
</evidence>
<protein>
    <submittedName>
        <fullName evidence="7">Protein FimX</fullName>
    </submittedName>
</protein>
<dbReference type="PROSITE" id="PS50112">
    <property type="entry name" value="PAS"/>
    <property type="match status" value="1"/>
</dbReference>
<dbReference type="InterPro" id="IPR050706">
    <property type="entry name" value="Cyclic-di-GMP_PDE-like"/>
</dbReference>
<feature type="domain" description="Response regulatory" evidence="3">
    <location>
        <begin position="8"/>
        <end position="124"/>
    </location>
</feature>
<dbReference type="InterPro" id="IPR043128">
    <property type="entry name" value="Rev_trsase/Diguanyl_cyclase"/>
</dbReference>
<dbReference type="SUPFAM" id="SSF55073">
    <property type="entry name" value="Nucleotide cyclase"/>
    <property type="match status" value="1"/>
</dbReference>
<dbReference type="Pfam" id="PF00990">
    <property type="entry name" value="GGDEF"/>
    <property type="match status" value="1"/>
</dbReference>
<keyword evidence="2" id="KW-0175">Coiled coil</keyword>
<dbReference type="Gene3D" id="3.20.20.450">
    <property type="entry name" value="EAL domain"/>
    <property type="match status" value="1"/>
</dbReference>
<keyword evidence="8" id="KW-1185">Reference proteome</keyword>
<dbReference type="GO" id="GO:0071111">
    <property type="term" value="F:cyclic-guanylate-specific phosphodiesterase activity"/>
    <property type="evidence" value="ECO:0007669"/>
    <property type="project" value="InterPro"/>
</dbReference>
<dbReference type="CDD" id="cd01948">
    <property type="entry name" value="EAL"/>
    <property type="match status" value="1"/>
</dbReference>
<dbReference type="SMART" id="SM00052">
    <property type="entry name" value="EAL"/>
    <property type="match status" value="1"/>
</dbReference>
<dbReference type="AlphaFoldDB" id="A0AA37T6E5"/>
<dbReference type="InterPro" id="IPR001789">
    <property type="entry name" value="Sig_transdc_resp-reg_receiver"/>
</dbReference>
<evidence type="ECO:0000313" key="8">
    <source>
        <dbReference type="Proteomes" id="UP001156870"/>
    </source>
</evidence>
<dbReference type="Proteomes" id="UP001156870">
    <property type="component" value="Unassembled WGS sequence"/>
</dbReference>
<dbReference type="Pfam" id="PF00563">
    <property type="entry name" value="EAL"/>
    <property type="match status" value="1"/>
</dbReference>
<name>A0AA37T6E5_9GAMM</name>
<dbReference type="InterPro" id="IPR001633">
    <property type="entry name" value="EAL_dom"/>
</dbReference>
<proteinExistence type="predicted"/>
<dbReference type="NCBIfam" id="TIGR00229">
    <property type="entry name" value="sensory_box"/>
    <property type="match status" value="1"/>
</dbReference>
<dbReference type="SMART" id="SM00267">
    <property type="entry name" value="GGDEF"/>
    <property type="match status" value="1"/>
</dbReference>
<dbReference type="SUPFAM" id="SSF55785">
    <property type="entry name" value="PYP-like sensor domain (PAS domain)"/>
    <property type="match status" value="1"/>
</dbReference>
<dbReference type="EMBL" id="BSPD01000002">
    <property type="protein sequence ID" value="GLS24340.1"/>
    <property type="molecule type" value="Genomic_DNA"/>
</dbReference>
<reference evidence="7 8" key="1">
    <citation type="journal article" date="2014" name="Int. J. Syst. Evol. Microbiol.">
        <title>Complete genome sequence of Corynebacterium casei LMG S-19264T (=DSM 44701T), isolated from a smear-ripened cheese.</title>
        <authorList>
            <consortium name="US DOE Joint Genome Institute (JGI-PGF)"/>
            <person name="Walter F."/>
            <person name="Albersmeier A."/>
            <person name="Kalinowski J."/>
            <person name="Ruckert C."/>
        </authorList>
    </citation>
    <scope>NUCLEOTIDE SEQUENCE [LARGE SCALE GENOMIC DNA]</scope>
    <source>
        <strain evidence="7 8">NBRC 110095</strain>
    </source>
</reference>
<evidence type="ECO:0000259" key="3">
    <source>
        <dbReference type="PROSITE" id="PS50110"/>
    </source>
</evidence>
<feature type="domain" description="EAL" evidence="5">
    <location>
        <begin position="459"/>
        <end position="709"/>
    </location>
</feature>
<dbReference type="InterPro" id="IPR029787">
    <property type="entry name" value="Nucleotide_cyclase"/>
</dbReference>
<dbReference type="PANTHER" id="PTHR33121:SF23">
    <property type="entry name" value="CYCLIC DI-GMP PHOSPHODIESTERASE PDEB"/>
    <property type="match status" value="1"/>
</dbReference>
<dbReference type="InterPro" id="IPR000014">
    <property type="entry name" value="PAS"/>
</dbReference>
<dbReference type="InterPro" id="IPR011006">
    <property type="entry name" value="CheY-like_superfamily"/>
</dbReference>
<evidence type="ECO:0000259" key="5">
    <source>
        <dbReference type="PROSITE" id="PS50883"/>
    </source>
</evidence>
<evidence type="ECO:0000256" key="2">
    <source>
        <dbReference type="SAM" id="Coils"/>
    </source>
</evidence>